<keyword evidence="2" id="KW-0560">Oxidoreductase</keyword>
<geneLocation type="plasmid" evidence="3">
    <name>pP742502</name>
</geneLocation>
<dbReference type="SUPFAM" id="SSF51735">
    <property type="entry name" value="NAD(P)-binding Rossmann-fold domains"/>
    <property type="match status" value="1"/>
</dbReference>
<dbReference type="FunFam" id="3.40.50.720:FF:000084">
    <property type="entry name" value="Short-chain dehydrogenase reductase"/>
    <property type="match status" value="1"/>
</dbReference>
<dbReference type="InterPro" id="IPR020904">
    <property type="entry name" value="Sc_DH/Rdtase_CS"/>
</dbReference>
<dbReference type="CDD" id="cd05233">
    <property type="entry name" value="SDR_c"/>
    <property type="match status" value="1"/>
</dbReference>
<dbReference type="KEGG" id="cyn:Cyan7425_0107"/>
<comment type="similarity">
    <text evidence="1">Belongs to the short-chain dehydrogenases/reductases (SDR) family.</text>
</comment>
<dbReference type="OrthoDB" id="9803333at2"/>
<dbReference type="NCBIfam" id="NF005559">
    <property type="entry name" value="PRK07231.1"/>
    <property type="match status" value="1"/>
</dbReference>
<reference evidence="3" key="1">
    <citation type="submission" date="2009-01" db="EMBL/GenBank/DDBJ databases">
        <title>Complete sequence of plasmid2 Cyanothece sp. PCC 7425.</title>
        <authorList>
            <consortium name="US DOE Joint Genome Institute"/>
            <person name="Lucas S."/>
            <person name="Copeland A."/>
            <person name="Lapidus A."/>
            <person name="Glavina del Rio T."/>
            <person name="Dalin E."/>
            <person name="Tice H."/>
            <person name="Bruce D."/>
            <person name="Goodwin L."/>
            <person name="Pitluck S."/>
            <person name="Sims D."/>
            <person name="Meineke L."/>
            <person name="Brettin T."/>
            <person name="Detter J.C."/>
            <person name="Han C."/>
            <person name="Larimer F."/>
            <person name="Land M."/>
            <person name="Hauser L."/>
            <person name="Kyrpides N."/>
            <person name="Ovchinnikova G."/>
            <person name="Liberton M."/>
            <person name="Stoeckel J."/>
            <person name="Banerjee A."/>
            <person name="Singh A."/>
            <person name="Page L."/>
            <person name="Sato H."/>
            <person name="Zhao L."/>
            <person name="Sherman L."/>
            <person name="Pakrasi H."/>
            <person name="Richardson P."/>
        </authorList>
    </citation>
    <scope>NUCLEOTIDE SEQUENCE</scope>
    <source>
        <strain evidence="3">PCC 7425</strain>
        <plasmid evidence="3">pP742502</plasmid>
    </source>
</reference>
<proteinExistence type="inferred from homology"/>
<dbReference type="AlphaFoldDB" id="B8HZF9"/>
<evidence type="ECO:0000256" key="2">
    <source>
        <dbReference type="ARBA" id="ARBA00023002"/>
    </source>
</evidence>
<dbReference type="EMBL" id="CP001346">
    <property type="protein sequence ID" value="ACL47807.1"/>
    <property type="molecule type" value="Genomic_DNA"/>
</dbReference>
<protein>
    <submittedName>
        <fullName evidence="3">Short-chain dehydrogenase/reductase SDR</fullName>
    </submittedName>
</protein>
<dbReference type="InterPro" id="IPR036291">
    <property type="entry name" value="NAD(P)-bd_dom_sf"/>
</dbReference>
<dbReference type="InterPro" id="IPR002347">
    <property type="entry name" value="SDR_fam"/>
</dbReference>
<evidence type="ECO:0000256" key="1">
    <source>
        <dbReference type="ARBA" id="ARBA00006484"/>
    </source>
</evidence>
<evidence type="ECO:0000313" key="3">
    <source>
        <dbReference type="EMBL" id="ACL47807.1"/>
    </source>
</evidence>
<dbReference type="PROSITE" id="PS00061">
    <property type="entry name" value="ADH_SHORT"/>
    <property type="match status" value="1"/>
</dbReference>
<name>B8HZF9_CYAP4</name>
<dbReference type="PRINTS" id="PR00080">
    <property type="entry name" value="SDRFAMILY"/>
</dbReference>
<organism evidence="3">
    <name type="scientific">Cyanothece sp. (strain PCC 7425 / ATCC 29141)</name>
    <dbReference type="NCBI Taxonomy" id="395961"/>
    <lineage>
        <taxon>Bacteria</taxon>
        <taxon>Bacillati</taxon>
        <taxon>Cyanobacteriota</taxon>
        <taxon>Cyanophyceae</taxon>
        <taxon>Gomontiellales</taxon>
        <taxon>Cyanothecaceae</taxon>
        <taxon>Cyanothece</taxon>
    </lineage>
</organism>
<gene>
    <name evidence="3" type="ordered locus">Cyan7425_0107</name>
</gene>
<sequence length="258" mass="27600">MNLSTFENHIVLVTGGSSGIGRATVLAFANQGATVVFASRGVEAGMALQTEINQSGGQSMYLQADMAKSADIQAMITKTIDKYGRIDHAINNAGANVPLAPTDKLTESEADYSLDVNLKGVWLCMKYQLQHMAQQGNGTIVNVSSINGLSGTPIGALYTATKHGVVGLTRSTALEYIGQGIRINAVCPGLVHTRRLELRWSEMPPEERTKSMRHLAESIPIRRFARPEEVAAAIVWLSSEQSSYVVGQALVIDGGLTA</sequence>
<keyword evidence="3" id="KW-0614">Plasmid</keyword>
<dbReference type="HOGENOM" id="CLU_010194_1_0_3"/>
<dbReference type="Gene3D" id="3.40.50.720">
    <property type="entry name" value="NAD(P)-binding Rossmann-like Domain"/>
    <property type="match status" value="1"/>
</dbReference>
<dbReference type="PANTHER" id="PTHR24321:SF8">
    <property type="entry name" value="ESTRADIOL 17-BETA-DEHYDROGENASE 8-RELATED"/>
    <property type="match status" value="1"/>
</dbReference>
<dbReference type="GO" id="GO:0016491">
    <property type="term" value="F:oxidoreductase activity"/>
    <property type="evidence" value="ECO:0007669"/>
    <property type="project" value="UniProtKB-KW"/>
</dbReference>
<dbReference type="eggNOG" id="COG1028">
    <property type="taxonomic scope" value="Bacteria"/>
</dbReference>
<dbReference type="Pfam" id="PF13561">
    <property type="entry name" value="adh_short_C2"/>
    <property type="match status" value="1"/>
</dbReference>
<dbReference type="PANTHER" id="PTHR24321">
    <property type="entry name" value="DEHYDROGENASES, SHORT CHAIN"/>
    <property type="match status" value="1"/>
</dbReference>
<accession>B8HZF9</accession>
<dbReference type="PRINTS" id="PR00081">
    <property type="entry name" value="GDHRDH"/>
</dbReference>